<dbReference type="NCBIfam" id="NF002381">
    <property type="entry name" value="PRK01388.1"/>
    <property type="match status" value="1"/>
</dbReference>
<dbReference type="PIRSF" id="PIRSF006356">
    <property type="entry name" value="Arg_deiminase"/>
    <property type="match status" value="1"/>
</dbReference>
<name>H2J547_MARPK</name>
<keyword evidence="3" id="KW-0963">Cytoplasm</keyword>
<reference evidence="5 6" key="1">
    <citation type="journal article" date="2012" name="J. Bacteriol.">
        <title>Complete Genome Sequence of the Thermophilic, Piezophilic, Heterotrophic Bacterium Marinitoga piezophila KA3.</title>
        <authorList>
            <person name="Lucas S."/>
            <person name="Han J."/>
            <person name="Lapidus A."/>
            <person name="Cheng J.F."/>
            <person name="Goodwin L.A."/>
            <person name="Pitluck S."/>
            <person name="Peters L."/>
            <person name="Mikhailova N."/>
            <person name="Teshima H."/>
            <person name="Detter J.C."/>
            <person name="Han C."/>
            <person name="Tapia R."/>
            <person name="Land M."/>
            <person name="Hauser L."/>
            <person name="Kyrpides N.C."/>
            <person name="Ivanova N."/>
            <person name="Pagani I."/>
            <person name="Vannier P."/>
            <person name="Oger P."/>
            <person name="Bartlett D.H."/>
            <person name="Noll K.M."/>
            <person name="Woyke T."/>
            <person name="Jebbar M."/>
        </authorList>
    </citation>
    <scope>NUCLEOTIDE SEQUENCE [LARGE SCALE GENOMIC DNA]</scope>
    <source>
        <strain evidence="6">DSM 14283 / JCM 11233 / KA3</strain>
    </source>
</reference>
<dbReference type="EC" id="3.5.3.6" evidence="3"/>
<dbReference type="PANTHER" id="PTHR47271">
    <property type="entry name" value="ARGININE DEIMINASE"/>
    <property type="match status" value="1"/>
</dbReference>
<sequence>MGINVYSEVKRLRRVLLHRPGLELENMEPDLLEELLFEDIPFLKKAQQEHDYFADVLRTNGVHVEYVTDLLATSLSEDSIKEQFVKEYLELSEVKNEYIKEALEEYLLSFETKEMINKIVGGVRINEFKLKKENFSTKVRLNKQFYLLPLPNLYFQRDPVAFVGKGIVINRMRTKARRRESLFMKYVVKYNNDFKNTPIYYDMTLPFAIEGGDVLVLTEKVLAIGISQRTDPEAVEILAKKLFFETDESFETILAINIPKKRAYMHLDTIFTMVDTDKFLAHSQLESSLLVYVIKKGKDGDLEVIEENKSLEEILQKYLENGQVKILKCGGEDEIAAKREQWNDGSNVLAVKPGVVIAYDRNYVTNTLLRDNGISVIEIPSSELSRGRGGPRCMSMPMNRGD</sequence>
<dbReference type="OrthoDB" id="9807502at2"/>
<evidence type="ECO:0000256" key="4">
    <source>
        <dbReference type="PIRSR" id="PIRSR006356-1"/>
    </source>
</evidence>
<protein>
    <recommendedName>
        <fullName evidence="3">Arginine deiminase</fullName>
        <shortName evidence="3">ADI</shortName>
        <ecNumber evidence="3">3.5.3.6</ecNumber>
    </recommendedName>
    <alternativeName>
        <fullName evidence="3">Arginine dihydrolase</fullName>
        <shortName evidence="3">AD</shortName>
    </alternativeName>
</protein>
<comment type="similarity">
    <text evidence="1 3">Belongs to the arginine deiminase family.</text>
</comment>
<keyword evidence="3" id="KW-0056">Arginine metabolism</keyword>
<dbReference type="GO" id="GO:0005737">
    <property type="term" value="C:cytoplasm"/>
    <property type="evidence" value="ECO:0007669"/>
    <property type="project" value="UniProtKB-SubCell"/>
</dbReference>
<gene>
    <name evidence="3" type="primary">arcA</name>
    <name evidence="5" type="ordered locus">Marpi_1675</name>
</gene>
<evidence type="ECO:0000256" key="3">
    <source>
        <dbReference type="HAMAP-Rule" id="MF_00242"/>
    </source>
</evidence>
<dbReference type="InterPro" id="IPR003876">
    <property type="entry name" value="Arg_deiminase"/>
</dbReference>
<dbReference type="PANTHER" id="PTHR47271:SF2">
    <property type="entry name" value="ARGININE DEIMINASE"/>
    <property type="match status" value="1"/>
</dbReference>
<dbReference type="Gene3D" id="3.75.10.10">
    <property type="entry name" value="L-arginine/glycine Amidinotransferase, Chain A"/>
    <property type="match status" value="1"/>
</dbReference>
<evidence type="ECO:0000313" key="6">
    <source>
        <dbReference type="Proteomes" id="UP000007161"/>
    </source>
</evidence>
<organism evidence="5 6">
    <name type="scientific">Marinitoga piezophila (strain DSM 14283 / JCM 11233 / KA3)</name>
    <dbReference type="NCBI Taxonomy" id="443254"/>
    <lineage>
        <taxon>Bacteria</taxon>
        <taxon>Thermotogati</taxon>
        <taxon>Thermotogota</taxon>
        <taxon>Thermotogae</taxon>
        <taxon>Petrotogales</taxon>
        <taxon>Petrotogaceae</taxon>
        <taxon>Marinitoga</taxon>
    </lineage>
</organism>
<dbReference type="NCBIfam" id="TIGR01078">
    <property type="entry name" value="arcA"/>
    <property type="match status" value="1"/>
</dbReference>
<dbReference type="Proteomes" id="UP000007161">
    <property type="component" value="Chromosome"/>
</dbReference>
<keyword evidence="2 3" id="KW-0378">Hydrolase</keyword>
<dbReference type="Gene3D" id="1.10.3930.10">
    <property type="entry name" value="Arginine deiminase"/>
    <property type="match status" value="1"/>
</dbReference>
<comment type="subcellular location">
    <subcellularLocation>
        <location evidence="3">Cytoplasm</location>
    </subcellularLocation>
</comment>
<dbReference type="SUPFAM" id="SSF55909">
    <property type="entry name" value="Pentein"/>
    <property type="match status" value="1"/>
</dbReference>
<dbReference type="Pfam" id="PF02274">
    <property type="entry name" value="ADI"/>
    <property type="match status" value="1"/>
</dbReference>
<accession>H2J547</accession>
<dbReference type="HOGENOM" id="CLU_052662_0_1_0"/>
<comment type="catalytic activity">
    <reaction evidence="3">
        <text>L-arginine + H2O = L-citrulline + NH4(+)</text>
        <dbReference type="Rhea" id="RHEA:19597"/>
        <dbReference type="ChEBI" id="CHEBI:15377"/>
        <dbReference type="ChEBI" id="CHEBI:28938"/>
        <dbReference type="ChEBI" id="CHEBI:32682"/>
        <dbReference type="ChEBI" id="CHEBI:57743"/>
        <dbReference type="EC" id="3.5.3.6"/>
    </reaction>
</comment>
<dbReference type="GO" id="GO:0019546">
    <property type="term" value="P:L-arginine deiminase pathway"/>
    <property type="evidence" value="ECO:0007669"/>
    <property type="project" value="UniProtKB-UniRule"/>
</dbReference>
<comment type="pathway">
    <text evidence="3">Amino-acid degradation; L-arginine degradation via ADI pathway; carbamoyl phosphate from L-arginine: step 1/2.</text>
</comment>
<proteinExistence type="inferred from homology"/>
<reference evidence="6" key="2">
    <citation type="submission" date="2012-01" db="EMBL/GenBank/DDBJ databases">
        <title>Complete sequence of chromosome of Marinitoga piezophila KA3.</title>
        <authorList>
            <person name="Lucas S."/>
            <person name="Han J."/>
            <person name="Lapidus A."/>
            <person name="Cheng J.-F."/>
            <person name="Goodwin L."/>
            <person name="Pitluck S."/>
            <person name="Peters L."/>
            <person name="Mikhailova N."/>
            <person name="Teshima H."/>
            <person name="Detter J.C."/>
            <person name="Han C."/>
            <person name="Tapia R."/>
            <person name="Land M."/>
            <person name="Hauser L."/>
            <person name="Kyrpides N."/>
            <person name="Ivanova N."/>
            <person name="Pagani I."/>
            <person name="Jebbar M."/>
            <person name="Vannier P."/>
            <person name="Oger P."/>
            <person name="Cario A."/>
            <person name="Bartlett D."/>
            <person name="Noll K.M."/>
            <person name="Woyke T."/>
        </authorList>
    </citation>
    <scope>NUCLEOTIDE SEQUENCE [LARGE SCALE GENOMIC DNA]</scope>
    <source>
        <strain evidence="6">DSM 14283 / JCM 11233 / KA3</strain>
    </source>
</reference>
<dbReference type="HAMAP" id="MF_00242">
    <property type="entry name" value="Arg_deiminase"/>
    <property type="match status" value="1"/>
</dbReference>
<keyword evidence="6" id="KW-1185">Reference proteome</keyword>
<evidence type="ECO:0000313" key="5">
    <source>
        <dbReference type="EMBL" id="AEX86064.1"/>
    </source>
</evidence>
<dbReference type="RefSeq" id="WP_014297135.1">
    <property type="nucleotide sequence ID" value="NC_016751.1"/>
</dbReference>
<dbReference type="eggNOG" id="COG2235">
    <property type="taxonomic scope" value="Bacteria"/>
</dbReference>
<dbReference type="UniPathway" id="UPA00254">
    <property type="reaction ID" value="UER00364"/>
</dbReference>
<dbReference type="STRING" id="443254.Marpi_1675"/>
<evidence type="ECO:0000256" key="1">
    <source>
        <dbReference type="ARBA" id="ARBA00010206"/>
    </source>
</evidence>
<dbReference type="AlphaFoldDB" id="H2J547"/>
<evidence type="ECO:0000256" key="2">
    <source>
        <dbReference type="ARBA" id="ARBA00022801"/>
    </source>
</evidence>
<dbReference type="GO" id="GO:0016990">
    <property type="term" value="F:arginine deiminase activity"/>
    <property type="evidence" value="ECO:0007669"/>
    <property type="project" value="UniProtKB-UniRule"/>
</dbReference>
<dbReference type="KEGG" id="mpz:Marpi_1675"/>
<dbReference type="PRINTS" id="PR01466">
    <property type="entry name" value="ARGDEIMINASE"/>
</dbReference>
<feature type="active site" description="Amidino-cysteine intermediate" evidence="3 4">
    <location>
        <position position="393"/>
    </location>
</feature>
<dbReference type="EMBL" id="CP003257">
    <property type="protein sequence ID" value="AEX86064.1"/>
    <property type="molecule type" value="Genomic_DNA"/>
</dbReference>